<evidence type="ECO:0000313" key="4">
    <source>
        <dbReference type="EMBL" id="OGL79681.1"/>
    </source>
</evidence>
<evidence type="ECO:0000259" key="3">
    <source>
        <dbReference type="Pfam" id="PF17479"/>
    </source>
</evidence>
<dbReference type="Pfam" id="PF11258">
    <property type="entry name" value="DUF3048"/>
    <property type="match status" value="1"/>
</dbReference>
<feature type="domain" description="DUF3048" evidence="2">
    <location>
        <begin position="86"/>
        <end position="222"/>
    </location>
</feature>
<evidence type="ECO:0008006" key="6">
    <source>
        <dbReference type="Google" id="ProtNLM"/>
    </source>
</evidence>
<evidence type="ECO:0000259" key="2">
    <source>
        <dbReference type="Pfam" id="PF11258"/>
    </source>
</evidence>
<dbReference type="Pfam" id="PF17479">
    <property type="entry name" value="DUF3048_C"/>
    <property type="match status" value="1"/>
</dbReference>
<dbReference type="AlphaFoldDB" id="A0A1F7UN07"/>
<feature type="transmembrane region" description="Helical" evidence="1">
    <location>
        <begin position="29"/>
        <end position="51"/>
    </location>
</feature>
<keyword evidence="1" id="KW-1133">Transmembrane helix</keyword>
<feature type="domain" description="DUF3048" evidence="3">
    <location>
        <begin position="248"/>
        <end position="357"/>
    </location>
</feature>
<gene>
    <name evidence="4" type="ORF">A3E39_01010</name>
</gene>
<dbReference type="EMBL" id="MGEH01000004">
    <property type="protein sequence ID" value="OGL79681.1"/>
    <property type="molecule type" value="Genomic_DNA"/>
</dbReference>
<dbReference type="InterPro" id="IPR023158">
    <property type="entry name" value="YerB-like_sf"/>
</dbReference>
<organism evidence="4 5">
    <name type="scientific">Candidatus Uhrbacteria bacterium RIFCSPHIGHO2_12_FULL_60_25</name>
    <dbReference type="NCBI Taxonomy" id="1802399"/>
    <lineage>
        <taxon>Bacteria</taxon>
        <taxon>Candidatus Uhriibacteriota</taxon>
    </lineage>
</organism>
<dbReference type="Gene3D" id="3.50.90.10">
    <property type="entry name" value="YerB-like"/>
    <property type="match status" value="1"/>
</dbReference>
<proteinExistence type="predicted"/>
<accession>A0A1F7UN07</accession>
<reference evidence="4 5" key="1">
    <citation type="journal article" date="2016" name="Nat. Commun.">
        <title>Thousands of microbial genomes shed light on interconnected biogeochemical processes in an aquifer system.</title>
        <authorList>
            <person name="Anantharaman K."/>
            <person name="Brown C.T."/>
            <person name="Hug L.A."/>
            <person name="Sharon I."/>
            <person name="Castelle C.J."/>
            <person name="Probst A.J."/>
            <person name="Thomas B.C."/>
            <person name="Singh A."/>
            <person name="Wilkins M.J."/>
            <person name="Karaoz U."/>
            <person name="Brodie E.L."/>
            <person name="Williams K.H."/>
            <person name="Hubbard S.S."/>
            <person name="Banfield J.F."/>
        </authorList>
    </citation>
    <scope>NUCLEOTIDE SEQUENCE [LARGE SCALE GENOMIC DNA]</scope>
</reference>
<keyword evidence="1" id="KW-0812">Transmembrane</keyword>
<dbReference type="Proteomes" id="UP000176603">
    <property type="component" value="Unassembled WGS sequence"/>
</dbReference>
<name>A0A1F7UN07_9BACT</name>
<sequence>MDYKRLADQLLEASSRHASLFLNRVVRSWSAVLSGAVLLLAISVAFLWFALREPAAVVSNGPFVAPTLATSTGDLAPRALDGVLVHPSSTNLLPIGVMVENSSDAWPLQGPARADLVFEAPVEGSITRYLLFFDASTTVDEIGPVRSARPYFVEWAEGLKAMYAHVGGSPASLDLIASKKDFRDLNEYWNGWAFWRSPRRAAPHNVFTKSDLLVRAANRKSYEPGDFTHWFFREFPTSTREGAVVDRITVPYDGAYRASWVYDDVTNDYVRYRNGDTLTDADGTEVRVKNVVVILTDATVLDDIGRLKLRTTGSGKALVFHDGEKKEATWSRSAGEHIRFFTVDGLDVPFARGKTWISVITNAAVFDTVSP</sequence>
<dbReference type="STRING" id="1802399.A3E39_01010"/>
<dbReference type="InterPro" id="IPR035328">
    <property type="entry name" value="DUF3048_C"/>
</dbReference>
<protein>
    <recommendedName>
        <fullName evidence="6">DUF3048 domain-containing protein</fullName>
    </recommendedName>
</protein>
<dbReference type="SUPFAM" id="SSF159774">
    <property type="entry name" value="YerB-like"/>
    <property type="match status" value="1"/>
</dbReference>
<evidence type="ECO:0000256" key="1">
    <source>
        <dbReference type="SAM" id="Phobius"/>
    </source>
</evidence>
<dbReference type="InterPro" id="IPR021416">
    <property type="entry name" value="DUF3048_N"/>
</dbReference>
<evidence type="ECO:0000313" key="5">
    <source>
        <dbReference type="Proteomes" id="UP000176603"/>
    </source>
</evidence>
<comment type="caution">
    <text evidence="4">The sequence shown here is derived from an EMBL/GenBank/DDBJ whole genome shotgun (WGS) entry which is preliminary data.</text>
</comment>
<keyword evidence="1" id="KW-0472">Membrane</keyword>